<dbReference type="GO" id="GO:0000122">
    <property type="term" value="P:negative regulation of transcription by RNA polymerase II"/>
    <property type="evidence" value="ECO:0007669"/>
    <property type="project" value="InterPro"/>
</dbReference>
<dbReference type="CDD" id="cd19684">
    <property type="entry name" value="bHLH_dnHLH_ID"/>
    <property type="match status" value="1"/>
</dbReference>
<comment type="caution">
    <text evidence="7">The sequence shown here is derived from an EMBL/GenBank/DDBJ whole genome shotgun (WGS) entry which is preliminary data.</text>
</comment>
<dbReference type="GO" id="GO:0030154">
    <property type="term" value="P:cell differentiation"/>
    <property type="evidence" value="ECO:0007669"/>
    <property type="project" value="TreeGrafter"/>
</dbReference>
<dbReference type="GO" id="GO:0032922">
    <property type="term" value="P:circadian regulation of gene expression"/>
    <property type="evidence" value="ECO:0007669"/>
    <property type="project" value="TreeGrafter"/>
</dbReference>
<sequence length="118" mass="13485">MKAVTESCVRSEFGINQDFCKISKPKLDDNSEMKACFSKLKELVPTVPHHRKISKTALLQHVIDYIMDLEVALEFHPSMFKNSSPSLREPLTEKAQPNTILDFEVFEDDSEDAVLDEK</sequence>
<evidence type="ECO:0000256" key="4">
    <source>
        <dbReference type="ARBA" id="ARBA00023163"/>
    </source>
</evidence>
<evidence type="ECO:0000256" key="1">
    <source>
        <dbReference type="ARBA" id="ARBA00004123"/>
    </source>
</evidence>
<dbReference type="AlphaFoldDB" id="A0AAE0WF06"/>
<dbReference type="InterPro" id="IPR036638">
    <property type="entry name" value="HLH_DNA-bd_sf"/>
</dbReference>
<dbReference type="SMART" id="SM00353">
    <property type="entry name" value="HLH"/>
    <property type="match status" value="1"/>
</dbReference>
<dbReference type="Gene3D" id="4.10.280.10">
    <property type="entry name" value="Helix-loop-helix DNA-binding domain"/>
    <property type="match status" value="1"/>
</dbReference>
<keyword evidence="2" id="KW-0678">Repressor</keyword>
<evidence type="ECO:0000256" key="5">
    <source>
        <dbReference type="ARBA" id="ARBA00023242"/>
    </source>
</evidence>
<dbReference type="InterPro" id="IPR011598">
    <property type="entry name" value="bHLH_dom"/>
</dbReference>
<keyword evidence="5" id="KW-0539">Nucleus</keyword>
<evidence type="ECO:0000313" key="7">
    <source>
        <dbReference type="EMBL" id="KAK3611729.1"/>
    </source>
</evidence>
<evidence type="ECO:0000256" key="2">
    <source>
        <dbReference type="ARBA" id="ARBA00022491"/>
    </source>
</evidence>
<dbReference type="SUPFAM" id="SSF47459">
    <property type="entry name" value="HLH, helix-loop-helix DNA-binding domain"/>
    <property type="match status" value="1"/>
</dbReference>
<reference evidence="7" key="2">
    <citation type="journal article" date="2021" name="Genome Biol. Evol.">
        <title>Developing a high-quality reference genome for a parasitic bivalve with doubly uniparental inheritance (Bivalvia: Unionida).</title>
        <authorList>
            <person name="Smith C.H."/>
        </authorList>
    </citation>
    <scope>NUCLEOTIDE SEQUENCE</scope>
    <source>
        <strain evidence="7">CHS0354</strain>
        <tissue evidence="7">Mantle</tissue>
    </source>
</reference>
<accession>A0AAE0WF06</accession>
<keyword evidence="8" id="KW-1185">Reference proteome</keyword>
<dbReference type="PANTHER" id="PTHR11723">
    <property type="entry name" value="DNA-BINDING PROTEIN INHIBITOR"/>
    <property type="match status" value="1"/>
</dbReference>
<dbReference type="GO" id="GO:0005737">
    <property type="term" value="C:cytoplasm"/>
    <property type="evidence" value="ECO:0007669"/>
    <property type="project" value="InterPro"/>
</dbReference>
<keyword evidence="4" id="KW-0804">Transcription</keyword>
<reference evidence="7" key="1">
    <citation type="journal article" date="2021" name="Genome Biol. Evol.">
        <title>A High-Quality Reference Genome for a Parasitic Bivalve with Doubly Uniparental Inheritance (Bivalvia: Unionida).</title>
        <authorList>
            <person name="Smith C.H."/>
        </authorList>
    </citation>
    <scope>NUCLEOTIDE SEQUENCE</scope>
    <source>
        <strain evidence="7">CHS0354</strain>
    </source>
</reference>
<dbReference type="GO" id="GO:0046983">
    <property type="term" value="F:protein dimerization activity"/>
    <property type="evidence" value="ECO:0007669"/>
    <property type="project" value="InterPro"/>
</dbReference>
<evidence type="ECO:0000313" key="8">
    <source>
        <dbReference type="Proteomes" id="UP001195483"/>
    </source>
</evidence>
<dbReference type="Pfam" id="PF00010">
    <property type="entry name" value="HLH"/>
    <property type="match status" value="1"/>
</dbReference>
<protein>
    <recommendedName>
        <fullName evidence="6">BHLH domain-containing protein</fullName>
    </recommendedName>
</protein>
<comment type="subcellular location">
    <subcellularLocation>
        <location evidence="1">Nucleus</location>
    </subcellularLocation>
</comment>
<name>A0AAE0WF06_9BIVA</name>
<dbReference type="Proteomes" id="UP001195483">
    <property type="component" value="Unassembled WGS sequence"/>
</dbReference>
<dbReference type="PROSITE" id="PS50888">
    <property type="entry name" value="BHLH"/>
    <property type="match status" value="1"/>
</dbReference>
<reference evidence="7" key="3">
    <citation type="submission" date="2023-05" db="EMBL/GenBank/DDBJ databases">
        <authorList>
            <person name="Smith C.H."/>
        </authorList>
    </citation>
    <scope>NUCLEOTIDE SEQUENCE</scope>
    <source>
        <strain evidence="7">CHS0354</strain>
        <tissue evidence="7">Mantle</tissue>
    </source>
</reference>
<gene>
    <name evidence="7" type="ORF">CHS0354_037308</name>
</gene>
<dbReference type="InterPro" id="IPR026052">
    <property type="entry name" value="DNA-bd_prot-inh"/>
</dbReference>
<dbReference type="GO" id="GO:0005634">
    <property type="term" value="C:nucleus"/>
    <property type="evidence" value="ECO:0007669"/>
    <property type="project" value="UniProtKB-SubCell"/>
</dbReference>
<evidence type="ECO:0000256" key="3">
    <source>
        <dbReference type="ARBA" id="ARBA00023015"/>
    </source>
</evidence>
<organism evidence="7 8">
    <name type="scientific">Potamilus streckersoni</name>
    <dbReference type="NCBI Taxonomy" id="2493646"/>
    <lineage>
        <taxon>Eukaryota</taxon>
        <taxon>Metazoa</taxon>
        <taxon>Spiralia</taxon>
        <taxon>Lophotrochozoa</taxon>
        <taxon>Mollusca</taxon>
        <taxon>Bivalvia</taxon>
        <taxon>Autobranchia</taxon>
        <taxon>Heteroconchia</taxon>
        <taxon>Palaeoheterodonta</taxon>
        <taxon>Unionida</taxon>
        <taxon>Unionoidea</taxon>
        <taxon>Unionidae</taxon>
        <taxon>Ambleminae</taxon>
        <taxon>Lampsilini</taxon>
        <taxon>Potamilus</taxon>
    </lineage>
</organism>
<evidence type="ECO:0000259" key="6">
    <source>
        <dbReference type="PROSITE" id="PS50888"/>
    </source>
</evidence>
<proteinExistence type="predicted"/>
<dbReference type="PANTHER" id="PTHR11723:SF17">
    <property type="entry name" value="PROTEIN EXTRA-MACROCHAETAE"/>
    <property type="match status" value="1"/>
</dbReference>
<keyword evidence="3" id="KW-0805">Transcription regulation</keyword>
<dbReference type="EMBL" id="JAEAOA010002177">
    <property type="protein sequence ID" value="KAK3611729.1"/>
    <property type="molecule type" value="Genomic_DNA"/>
</dbReference>
<feature type="domain" description="BHLH" evidence="6">
    <location>
        <begin position="17"/>
        <end position="69"/>
    </location>
</feature>